<evidence type="ECO:0000313" key="10">
    <source>
        <dbReference type="Proteomes" id="UP001153148"/>
    </source>
</evidence>
<name>A0ABN7P2Q0_TIMPD</name>
<dbReference type="InterPro" id="IPR007252">
    <property type="entry name" value="Nup84/Nup107"/>
</dbReference>
<keyword evidence="6 8" id="KW-0906">Nuclear pore complex</keyword>
<dbReference type="Pfam" id="PF04121">
    <property type="entry name" value="Nup84_Nup100"/>
    <property type="match status" value="1"/>
</dbReference>
<comment type="similarity">
    <text evidence="1 8">Belongs to the nucleoporin Nup84/Nup107 family.</text>
</comment>
<evidence type="ECO:0000313" key="9">
    <source>
        <dbReference type="EMBL" id="CAG2061282.1"/>
    </source>
</evidence>
<keyword evidence="2 8" id="KW-0813">Transport</keyword>
<keyword evidence="7 8" id="KW-0539">Nucleus</keyword>
<keyword evidence="10" id="KW-1185">Reference proteome</keyword>
<dbReference type="PANTHER" id="PTHR13003:SF2">
    <property type="entry name" value="NUCLEAR PORE COMPLEX PROTEIN NUP107"/>
    <property type="match status" value="1"/>
</dbReference>
<comment type="function">
    <text evidence="8">Functions as a component of the nuclear pore complex (NPC).</text>
</comment>
<dbReference type="PANTHER" id="PTHR13003">
    <property type="entry name" value="NUP107-RELATED"/>
    <property type="match status" value="1"/>
</dbReference>
<dbReference type="EMBL" id="CAJPIN010015264">
    <property type="protein sequence ID" value="CAG2061282.1"/>
    <property type="molecule type" value="Genomic_DNA"/>
</dbReference>
<organism evidence="9 10">
    <name type="scientific">Timema podura</name>
    <name type="common">Walking stick</name>
    <dbReference type="NCBI Taxonomy" id="61482"/>
    <lineage>
        <taxon>Eukaryota</taxon>
        <taxon>Metazoa</taxon>
        <taxon>Ecdysozoa</taxon>
        <taxon>Arthropoda</taxon>
        <taxon>Hexapoda</taxon>
        <taxon>Insecta</taxon>
        <taxon>Pterygota</taxon>
        <taxon>Neoptera</taxon>
        <taxon>Polyneoptera</taxon>
        <taxon>Phasmatodea</taxon>
        <taxon>Timematodea</taxon>
        <taxon>Timematoidea</taxon>
        <taxon>Timematidae</taxon>
        <taxon>Timema</taxon>
    </lineage>
</organism>
<evidence type="ECO:0000256" key="2">
    <source>
        <dbReference type="ARBA" id="ARBA00022448"/>
    </source>
</evidence>
<evidence type="ECO:0000256" key="6">
    <source>
        <dbReference type="ARBA" id="ARBA00023132"/>
    </source>
</evidence>
<evidence type="ECO:0000256" key="7">
    <source>
        <dbReference type="ARBA" id="ARBA00023242"/>
    </source>
</evidence>
<evidence type="ECO:0000256" key="1">
    <source>
        <dbReference type="ARBA" id="ARBA00009510"/>
    </source>
</evidence>
<sequence length="207" mass="24507">MEECVCNNTLDYMKATDAVKMSTEDEIISEIWLEGERNTWRLLLSLYQNRLRLQQETDDQGDIFMDVSETIKSVPWISEKDIVTRLFKEDNTTREYQLVVDWLEKNSADGRVDEACIQHYTDKTVAWENTLHQLHNKENSIPFGSSRPMVTKLDPDAPMRERRDLHDMDKMLSQRLFWFPSILRELKERVKKGCLFFRESSSFDRGS</sequence>
<keyword evidence="8" id="KW-0472">Membrane</keyword>
<protein>
    <recommendedName>
        <fullName evidence="8">Nuclear pore complex protein</fullName>
    </recommendedName>
</protein>
<comment type="subunit">
    <text evidence="8">Part of the nuclear pore complex (NPC).</text>
</comment>
<comment type="caution">
    <text evidence="9">The sequence shown here is derived from an EMBL/GenBank/DDBJ whole genome shotgun (WGS) entry which is preliminary data.</text>
</comment>
<keyword evidence="3" id="KW-0509">mRNA transport</keyword>
<gene>
    <name evidence="9" type="ORF">TPAB3V08_LOCUS8236</name>
</gene>
<dbReference type="Proteomes" id="UP001153148">
    <property type="component" value="Unassembled WGS sequence"/>
</dbReference>
<keyword evidence="5 8" id="KW-0811">Translocation</keyword>
<reference evidence="9" key="1">
    <citation type="submission" date="2021-03" db="EMBL/GenBank/DDBJ databases">
        <authorList>
            <person name="Tran Van P."/>
        </authorList>
    </citation>
    <scope>NUCLEOTIDE SEQUENCE</scope>
</reference>
<evidence type="ECO:0000256" key="5">
    <source>
        <dbReference type="ARBA" id="ARBA00023010"/>
    </source>
</evidence>
<dbReference type="Gene3D" id="1.10.3450.20">
    <property type="match status" value="1"/>
</dbReference>
<evidence type="ECO:0000256" key="3">
    <source>
        <dbReference type="ARBA" id="ARBA00022816"/>
    </source>
</evidence>
<comment type="subcellular location">
    <subcellularLocation>
        <location evidence="8">Nucleus</location>
        <location evidence="8">Nuclear pore complex</location>
    </subcellularLocation>
    <subcellularLocation>
        <location evidence="8">Nucleus membrane</location>
    </subcellularLocation>
</comment>
<proteinExistence type="inferred from homology"/>
<keyword evidence="4" id="KW-0653">Protein transport</keyword>
<evidence type="ECO:0000256" key="8">
    <source>
        <dbReference type="RuleBase" id="RU365072"/>
    </source>
</evidence>
<accession>A0ABN7P2Q0</accession>
<evidence type="ECO:0000256" key="4">
    <source>
        <dbReference type="ARBA" id="ARBA00022927"/>
    </source>
</evidence>